<feature type="compositionally biased region" description="Polar residues" evidence="1">
    <location>
        <begin position="291"/>
        <end position="301"/>
    </location>
</feature>
<organism evidence="2 3">
    <name type="scientific">Epichloe bromicola</name>
    <dbReference type="NCBI Taxonomy" id="79588"/>
    <lineage>
        <taxon>Eukaryota</taxon>
        <taxon>Fungi</taxon>
        <taxon>Dikarya</taxon>
        <taxon>Ascomycota</taxon>
        <taxon>Pezizomycotina</taxon>
        <taxon>Sordariomycetes</taxon>
        <taxon>Hypocreomycetidae</taxon>
        <taxon>Hypocreales</taxon>
        <taxon>Clavicipitaceae</taxon>
        <taxon>Epichloe</taxon>
    </lineage>
</organism>
<feature type="compositionally biased region" description="Polar residues" evidence="1">
    <location>
        <begin position="221"/>
        <end position="242"/>
    </location>
</feature>
<feature type="compositionally biased region" description="Low complexity" evidence="1">
    <location>
        <begin position="264"/>
        <end position="276"/>
    </location>
</feature>
<evidence type="ECO:0000313" key="2">
    <source>
        <dbReference type="EMBL" id="GAB0134435.1"/>
    </source>
</evidence>
<reference evidence="3" key="1">
    <citation type="submission" date="2024-06" db="EMBL/GenBank/DDBJ databases">
        <title>Draft Genome Sequences of Epichloe bromicola Strains Isolated from Elymus ciliaris.</title>
        <authorList>
            <consortium name="Epichloe bromicola genome sequencing consortium"/>
            <person name="Miura A."/>
            <person name="Imano S."/>
            <person name="Ashida A."/>
            <person name="Sato I."/>
            <person name="Chiba S."/>
            <person name="Tanaka A."/>
            <person name="Camagna M."/>
            <person name="Takemoto D."/>
        </authorList>
    </citation>
    <scope>NUCLEOTIDE SEQUENCE [LARGE SCALE GENOMIC DNA]</scope>
    <source>
        <strain evidence="3">DP</strain>
    </source>
</reference>
<feature type="compositionally biased region" description="Acidic residues" evidence="1">
    <location>
        <begin position="334"/>
        <end position="343"/>
    </location>
</feature>
<feature type="region of interest" description="Disordered" evidence="1">
    <location>
        <begin position="115"/>
        <end position="346"/>
    </location>
</feature>
<proteinExistence type="predicted"/>
<evidence type="ECO:0000256" key="1">
    <source>
        <dbReference type="SAM" id="MobiDB-lite"/>
    </source>
</evidence>
<feature type="compositionally biased region" description="Polar residues" evidence="1">
    <location>
        <begin position="115"/>
        <end position="124"/>
    </location>
</feature>
<dbReference type="EMBL" id="BAAFGZ010000080">
    <property type="protein sequence ID" value="GAB0134435.1"/>
    <property type="molecule type" value="Genomic_DNA"/>
</dbReference>
<evidence type="ECO:0000313" key="3">
    <source>
        <dbReference type="Proteomes" id="UP001562357"/>
    </source>
</evidence>
<accession>A0ABQ0CLV9</accession>
<sequence>MAARGGGSEFRVGAEFRDSLRRVFNEAKEKRFNTRKDFHKITATIVKFLALRRTMTGAQARASCPVRLPDGKPVSTQVALPPQSLTLNRETQQRLRRAETDREFIGILLSAQHEQMTKLNSPGGSKSERKRKRRARDIVLSSPDQSPPVKKSRRKATTQKAACHDGSPFAAARAKSRELLQSVASNGAVHDDSTPGQSGRPEEGGTAGETICSDEEKASATLKSGSKVQLSGKNSRCSSTPANKGPDVEKAVHLAGGKTGADVSPSSCNSPRSNSNATAHTVALNRAPSMTHASSAAQPQTPKRRRGGHDDTDFSPSDSGGDMVHASSATSQMDMEDPEDDDSLTSGQKLAKDIGAVLRSISGTKEDRWADKAVITEWLTMGHQRILKQHATGHAPTGLSGPATRLENIVRHIPRELEAVSPEKRATYLAGLKKFCNSTIIHGMDYEQRLLKIVGIVYLEEELDAVARNEWTRLEQIAGLCSIIAEAIGPEDEIVDEQTKNRWIAARKMDIASLKKLLAAKERCRSLGL</sequence>
<gene>
    <name evidence="2" type="primary">g2808</name>
    <name evidence="2" type="ORF">EsDP_00002808</name>
</gene>
<protein>
    <submittedName>
        <fullName evidence="2">Uncharacterized protein</fullName>
    </submittedName>
</protein>
<keyword evidence="3" id="KW-1185">Reference proteome</keyword>
<comment type="caution">
    <text evidence="2">The sequence shown here is derived from an EMBL/GenBank/DDBJ whole genome shotgun (WGS) entry which is preliminary data.</text>
</comment>
<name>A0ABQ0CLV9_9HYPO</name>
<dbReference type="Proteomes" id="UP001562357">
    <property type="component" value="Unassembled WGS sequence"/>
</dbReference>